<accession>A0A9D4F1D0</accession>
<dbReference type="EMBL" id="JAIWYP010000008">
    <property type="protein sequence ID" value="KAH3789524.1"/>
    <property type="molecule type" value="Genomic_DNA"/>
</dbReference>
<evidence type="ECO:0000313" key="7">
    <source>
        <dbReference type="Proteomes" id="UP000828390"/>
    </source>
</evidence>
<dbReference type="GO" id="GO:0000145">
    <property type="term" value="C:exocyst"/>
    <property type="evidence" value="ECO:0007669"/>
    <property type="project" value="UniProtKB-UniRule"/>
</dbReference>
<keyword evidence="7" id="KW-1185">Reference proteome</keyword>
<name>A0A9D4F1D0_DREPO</name>
<dbReference type="GO" id="GO:0032584">
    <property type="term" value="C:growth cone membrane"/>
    <property type="evidence" value="ECO:0007669"/>
    <property type="project" value="TreeGrafter"/>
</dbReference>
<keyword evidence="2 4" id="KW-0813">Transport</keyword>
<reference evidence="6" key="1">
    <citation type="journal article" date="2019" name="bioRxiv">
        <title>The Genome of the Zebra Mussel, Dreissena polymorpha: A Resource for Invasive Species Research.</title>
        <authorList>
            <person name="McCartney M.A."/>
            <person name="Auch B."/>
            <person name="Kono T."/>
            <person name="Mallez S."/>
            <person name="Zhang Y."/>
            <person name="Obille A."/>
            <person name="Becker A."/>
            <person name="Abrahante J.E."/>
            <person name="Garbe J."/>
            <person name="Badalamenti J.P."/>
            <person name="Herman A."/>
            <person name="Mangelson H."/>
            <person name="Liachko I."/>
            <person name="Sullivan S."/>
            <person name="Sone E.D."/>
            <person name="Koren S."/>
            <person name="Silverstein K.A.T."/>
            <person name="Beckman K.B."/>
            <person name="Gohl D.M."/>
        </authorList>
    </citation>
    <scope>NUCLEOTIDE SEQUENCE</scope>
    <source>
        <strain evidence="6">Duluth1</strain>
        <tissue evidence="6">Whole animal</tissue>
    </source>
</reference>
<comment type="similarity">
    <text evidence="1 4">Belongs to the SEC8 family.</text>
</comment>
<comment type="caution">
    <text evidence="6">The sequence shown here is derived from an EMBL/GenBank/DDBJ whole genome shotgun (WGS) entry which is preliminary data.</text>
</comment>
<keyword evidence="3 4" id="KW-0268">Exocytosis</keyword>
<dbReference type="PANTHER" id="PTHR14146:SF0">
    <property type="entry name" value="EXOCYST COMPLEX COMPONENT 4"/>
    <property type="match status" value="1"/>
</dbReference>
<evidence type="ECO:0000313" key="6">
    <source>
        <dbReference type="EMBL" id="KAH3789524.1"/>
    </source>
</evidence>
<sequence>MLFCMSESRTKIKNIKEDLSSCKTLLHCKRDELRKLWIEGVEQKTIASLLDQM</sequence>
<dbReference type="GO" id="GO:0090522">
    <property type="term" value="P:vesicle tethering involved in exocytosis"/>
    <property type="evidence" value="ECO:0007669"/>
    <property type="project" value="UniProtKB-UniRule"/>
</dbReference>
<dbReference type="Proteomes" id="UP000828390">
    <property type="component" value="Unassembled WGS sequence"/>
</dbReference>
<proteinExistence type="inferred from homology"/>
<evidence type="ECO:0000256" key="3">
    <source>
        <dbReference type="ARBA" id="ARBA00022483"/>
    </source>
</evidence>
<evidence type="ECO:0000256" key="1">
    <source>
        <dbReference type="ARBA" id="ARBA00010470"/>
    </source>
</evidence>
<dbReference type="GO" id="GO:0006893">
    <property type="term" value="P:Golgi to plasma membrane transport"/>
    <property type="evidence" value="ECO:0007669"/>
    <property type="project" value="TreeGrafter"/>
</dbReference>
<protein>
    <recommendedName>
        <fullName evidence="4">Exocyst complex component Sec8</fullName>
    </recommendedName>
</protein>
<comment type="function">
    <text evidence="4">Component of the exocyst complex involved in the docking of exocytic vesicles with fusion sites on the plasma membrane.</text>
</comment>
<gene>
    <name evidence="6" type="ORF">DPMN_167704</name>
</gene>
<dbReference type="GO" id="GO:0007268">
    <property type="term" value="P:chemical synaptic transmission"/>
    <property type="evidence" value="ECO:0007669"/>
    <property type="project" value="TreeGrafter"/>
</dbReference>
<dbReference type="InterPro" id="IPR039682">
    <property type="entry name" value="Sec8/EXOC4"/>
</dbReference>
<keyword evidence="4" id="KW-0653">Protein transport</keyword>
<dbReference type="GO" id="GO:0006904">
    <property type="term" value="P:vesicle docking involved in exocytosis"/>
    <property type="evidence" value="ECO:0007669"/>
    <property type="project" value="InterPro"/>
</dbReference>
<dbReference type="Pfam" id="PF04048">
    <property type="entry name" value="Sec8_N"/>
    <property type="match status" value="1"/>
</dbReference>
<dbReference type="InterPro" id="IPR007191">
    <property type="entry name" value="Sec8_exocyst_N"/>
</dbReference>
<reference evidence="6" key="2">
    <citation type="submission" date="2020-11" db="EMBL/GenBank/DDBJ databases">
        <authorList>
            <person name="McCartney M.A."/>
            <person name="Auch B."/>
            <person name="Kono T."/>
            <person name="Mallez S."/>
            <person name="Becker A."/>
            <person name="Gohl D.M."/>
            <person name="Silverstein K.A.T."/>
            <person name="Koren S."/>
            <person name="Bechman K.B."/>
            <person name="Herman A."/>
            <person name="Abrahante J.E."/>
            <person name="Garbe J."/>
        </authorList>
    </citation>
    <scope>NUCLEOTIDE SEQUENCE</scope>
    <source>
        <strain evidence="6">Duluth1</strain>
        <tissue evidence="6">Whole animal</tissue>
    </source>
</reference>
<dbReference type="GO" id="GO:0045202">
    <property type="term" value="C:synapse"/>
    <property type="evidence" value="ECO:0007669"/>
    <property type="project" value="TreeGrafter"/>
</dbReference>
<feature type="domain" description="Exocyst complex component Sec8 N-terminal" evidence="5">
    <location>
        <begin position="4"/>
        <end position="53"/>
    </location>
</feature>
<evidence type="ECO:0000259" key="5">
    <source>
        <dbReference type="Pfam" id="PF04048"/>
    </source>
</evidence>
<evidence type="ECO:0000256" key="4">
    <source>
        <dbReference type="RuleBase" id="RU367079"/>
    </source>
</evidence>
<dbReference type="PANTHER" id="PTHR14146">
    <property type="entry name" value="EXOCYST COMPLEX COMPONENT 4"/>
    <property type="match status" value="1"/>
</dbReference>
<dbReference type="GO" id="GO:0015031">
    <property type="term" value="P:protein transport"/>
    <property type="evidence" value="ECO:0007669"/>
    <property type="project" value="UniProtKB-KW"/>
</dbReference>
<organism evidence="6 7">
    <name type="scientific">Dreissena polymorpha</name>
    <name type="common">Zebra mussel</name>
    <name type="synonym">Mytilus polymorpha</name>
    <dbReference type="NCBI Taxonomy" id="45954"/>
    <lineage>
        <taxon>Eukaryota</taxon>
        <taxon>Metazoa</taxon>
        <taxon>Spiralia</taxon>
        <taxon>Lophotrochozoa</taxon>
        <taxon>Mollusca</taxon>
        <taxon>Bivalvia</taxon>
        <taxon>Autobranchia</taxon>
        <taxon>Heteroconchia</taxon>
        <taxon>Euheterodonta</taxon>
        <taxon>Imparidentia</taxon>
        <taxon>Neoheterodontei</taxon>
        <taxon>Myida</taxon>
        <taxon>Dreissenoidea</taxon>
        <taxon>Dreissenidae</taxon>
        <taxon>Dreissena</taxon>
    </lineage>
</organism>
<dbReference type="GO" id="GO:0006612">
    <property type="term" value="P:protein targeting to membrane"/>
    <property type="evidence" value="ECO:0007669"/>
    <property type="project" value="UniProtKB-UniRule"/>
</dbReference>
<dbReference type="AlphaFoldDB" id="A0A9D4F1D0"/>
<evidence type="ECO:0000256" key="2">
    <source>
        <dbReference type="ARBA" id="ARBA00022448"/>
    </source>
</evidence>